<dbReference type="InterPro" id="IPR017642">
    <property type="entry name" value="DNA_S_mod_DndB"/>
</dbReference>
<comment type="caution">
    <text evidence="1">The sequence shown here is derived from an EMBL/GenBank/DDBJ whole genome shotgun (WGS) entry which is preliminary data.</text>
</comment>
<evidence type="ECO:0000313" key="2">
    <source>
        <dbReference type="Proteomes" id="UP000448292"/>
    </source>
</evidence>
<dbReference type="Pfam" id="PF14072">
    <property type="entry name" value="DndB"/>
    <property type="match status" value="1"/>
</dbReference>
<accession>A0A7M3M9V1</accession>
<dbReference type="Proteomes" id="UP000448292">
    <property type="component" value="Unassembled WGS sequence"/>
</dbReference>
<dbReference type="NCBIfam" id="TIGR03187">
    <property type="entry name" value="DGQHR"/>
    <property type="match status" value="1"/>
</dbReference>
<dbReference type="AlphaFoldDB" id="A0A7M3M9V1"/>
<keyword evidence="2" id="KW-1185">Reference proteome</keyword>
<dbReference type="CDD" id="cd16413">
    <property type="entry name" value="DGQHR_domain"/>
    <property type="match status" value="1"/>
</dbReference>
<dbReference type="InterPro" id="IPR017601">
    <property type="entry name" value="DGQHR-contain_dom"/>
</dbReference>
<gene>
    <name evidence="1" type="ORF">DPQ33_18180</name>
</gene>
<proteinExistence type="predicted"/>
<evidence type="ECO:0008006" key="3">
    <source>
        <dbReference type="Google" id="ProtNLM"/>
    </source>
</evidence>
<dbReference type="OrthoDB" id="237364at2"/>
<protein>
    <recommendedName>
        <fullName evidence="3">DGQHR domain-containing protein</fullName>
    </recommendedName>
</protein>
<evidence type="ECO:0000313" key="1">
    <source>
        <dbReference type="EMBL" id="TVM13724.1"/>
    </source>
</evidence>
<organism evidence="1 2">
    <name type="scientific">Oceanidesulfovibrio indonesiensis</name>
    <dbReference type="NCBI Taxonomy" id="54767"/>
    <lineage>
        <taxon>Bacteria</taxon>
        <taxon>Pseudomonadati</taxon>
        <taxon>Thermodesulfobacteriota</taxon>
        <taxon>Desulfovibrionia</taxon>
        <taxon>Desulfovibrionales</taxon>
        <taxon>Desulfovibrionaceae</taxon>
        <taxon>Oceanidesulfovibrio</taxon>
    </lineage>
</organism>
<sequence>MKIFSEDPLFEPKDIRSISCTRRKQHIEKTIKASSSKILIEKARIESEEGWQILRKNKKSYRMALEKSKGEIFEDKVWCLFADMGFKEINADRNFKINYEENFSKQIDVFCKDDDCALVIECTQAVKKTEKRLNQKLSEFSDIKSKIMGAVRNFYEDRNLKVKIIIATENIIWSPADIKKAESEDFFILDDTKLTYFKELTKKIKFAARYQLLAKVFSGIKINNMEVEVPATQGKMGGITFYNFLIKPSDLLKIAYISHQTSMTMEDLETYQRMLKPDRLKKIGAYIDSGGQFPTNIVVNIKEKRPLKFEPMGKLNDSSFGKLFLPKKYAVAWIIDGQHRLYGFTFSKRFEDFQEDTNTVPVLAYENMDSSKESQLFVDINCEQQKVQRNLLNELYSTLHWESPIFKERVAALSSRLIMLLNKESGSPFIDKILTTDQKKSNTRCLTLTNFLDGLTENKFFGEEKKSGIVPGFLTATYAENLSETLEKGKKILICYFNTIKNKAPEDWARGSLSSESEVGFSSTNIGIRSLLIVLKEILLHIDKKEGLAISDLRPCDVCDAIDPFARVLGSFIHELSPDESKILRSRSSKQGVQRNALHLMSHINENMPDFLPKSLKHYLDTVDKEGTKESVSLINELQITMFNFVTSKLKNHFNDSPDAWWFKGVPSAVRKQCSDRFEDEGGIKDKEQYLTLISYRAIAMDNWEIFKNDFSFLDTGNKKDKTSWLNELNRIRNITHHAEKWPAKKEEVNFVKQVHKFVMEKMT</sequence>
<reference evidence="1 2" key="1">
    <citation type="submission" date="2018-06" db="EMBL/GenBank/DDBJ databases">
        <title>Complete genome of Desulfovibrio indonesiensis P37SLT.</title>
        <authorList>
            <person name="Crispim J.S."/>
            <person name="Vidigal P.M.P."/>
            <person name="Silva L.C.F."/>
            <person name="Laguardia C.N."/>
            <person name="Araujo L.C."/>
            <person name="Dias R.S."/>
            <person name="Sousa M.P."/>
            <person name="Paula S.O."/>
            <person name="Silva C."/>
        </authorList>
    </citation>
    <scope>NUCLEOTIDE SEQUENCE [LARGE SCALE GENOMIC DNA]</scope>
    <source>
        <strain evidence="1 2">P37SLT</strain>
    </source>
</reference>
<name>A0A7M3M9V1_9BACT</name>
<dbReference type="EMBL" id="QMIE01000034">
    <property type="protein sequence ID" value="TVM13724.1"/>
    <property type="molecule type" value="Genomic_DNA"/>
</dbReference>
<dbReference type="RefSeq" id="WP_144304637.1">
    <property type="nucleotide sequence ID" value="NZ_QMIE01000034.1"/>
</dbReference>